<protein>
    <recommendedName>
        <fullName evidence="3">RNA dependent RNA polymerase</fullName>
    </recommendedName>
</protein>
<dbReference type="EMBL" id="JAGGJZ010000003">
    <property type="protein sequence ID" value="MBP1889785.1"/>
    <property type="molecule type" value="Genomic_DNA"/>
</dbReference>
<evidence type="ECO:0000313" key="1">
    <source>
        <dbReference type="EMBL" id="MBP1889785.1"/>
    </source>
</evidence>
<dbReference type="Proteomes" id="UP000783390">
    <property type="component" value="Unassembled WGS sequence"/>
</dbReference>
<accession>A0ABS4F0L5</accession>
<reference evidence="1 2" key="1">
    <citation type="submission" date="2021-03" db="EMBL/GenBank/DDBJ databases">
        <title>Genomic Encyclopedia of Type Strains, Phase IV (KMG-IV): sequencing the most valuable type-strain genomes for metagenomic binning, comparative biology and taxonomic classification.</title>
        <authorList>
            <person name="Goeker M."/>
        </authorList>
    </citation>
    <scope>NUCLEOTIDE SEQUENCE [LARGE SCALE GENOMIC DNA]</scope>
    <source>
        <strain evidence="1 2">DSM 3984</strain>
    </source>
</reference>
<gene>
    <name evidence="1" type="ORF">J2Z53_001368</name>
</gene>
<proteinExistence type="predicted"/>
<name>A0ABS4F0L5_9CLOT</name>
<evidence type="ECO:0008006" key="3">
    <source>
        <dbReference type="Google" id="ProtNLM"/>
    </source>
</evidence>
<keyword evidence="2" id="KW-1185">Reference proteome</keyword>
<sequence>MVKQQQFKIDYVRDNNKIKEIALSKNVIIEALQIYLDKEFKDGEHISQLIKVILKKGQELETLKKGITYNNIDYIPLLTSPSMQKAEEDKYKLEYIFIKKDLAGFKDKLEDILSLSKCKNWENKEMSIVKDVTARLGLATSGTYKINHNFSFIILPEETYTYLTNNYIAFRNKDYSETVDIKPDSDLEAYKHTIFDGFGLMSNNMASIIQKQLNKDYRVDFAIIRAYNGLAIKGLCLRFDWNKYFKENYIKDTDFIKKTEHGFEIKDYKDEWKDTNVDFILTESQVKWLKNWINLEEWQNAKDNFEDKYKTIINSLYITKTNKNPKMLKTHILTNYQLLNNLAITSQELEEISKPTEDYYKKILDYNIDSIRLFMGDIARFNDTELSASTKVQFLLQTLGDKALRIREVREIIQNMITKKISEAAGGKVYVEGGYKLAACCPISFCNWIMTRDPGNNGLQEREYYIPKWNNEKVVMSRNPIACFQEIQRTEIVDKENINKWLGDYTPELIFYNQKDDTAMLMSGEDFDGDGNLVIKNDIIYNSVIKPDEIFVNLNDSKVDTPKHKYTKEQRFEDEIASSGNMIGKIANCTSVINSLAQRSYYFKKDNYDKCYEWKDLFLRYLNKKFKSDRKTLKEFDENTRKEEKENFKKCLEKNLKNNKIEEEKNLSIDKQKELIAKHFKKYKLDSYKAIEFSMMAIDAPKTLKFPTKDELKELEKYLNSKNPRFLCYLDKCKKDETKFYNSTLEMNASRIAYTLLKENLKLKKGEFKNELDKQVYYASGESKEILYKELEKYKNDICILNAAILDLYKEFKECKDLEKIRNKFNLSEDEYNEKEVYSFKTLYFIDKYRDIIKNLDLSIVVDNLLQLKVSTNFLLNIAFDTLETCIKNTYKDVTKTYIEDKNGDIDWLFKRYRKIDTKLSSNRLINKDIIKHNKKLGQDIIKLSFKKNDDVDIEIKDILTVEEDYLIDKNNNKLELYKDKKGLIEDNKKIEILDYKINKKSVQIEVKIIN</sequence>
<comment type="caution">
    <text evidence="1">The sequence shown here is derived from an EMBL/GenBank/DDBJ whole genome shotgun (WGS) entry which is preliminary data.</text>
</comment>
<organism evidence="1 2">
    <name type="scientific">Clostridium moniliforme</name>
    <dbReference type="NCBI Taxonomy" id="39489"/>
    <lineage>
        <taxon>Bacteria</taxon>
        <taxon>Bacillati</taxon>
        <taxon>Bacillota</taxon>
        <taxon>Clostridia</taxon>
        <taxon>Eubacteriales</taxon>
        <taxon>Clostridiaceae</taxon>
        <taxon>Clostridium</taxon>
    </lineage>
</organism>
<dbReference type="RefSeq" id="WP_209796682.1">
    <property type="nucleotide sequence ID" value="NZ_JAGGJZ010000003.1"/>
</dbReference>
<evidence type="ECO:0000313" key="2">
    <source>
        <dbReference type="Proteomes" id="UP000783390"/>
    </source>
</evidence>